<evidence type="ECO:0000313" key="2">
    <source>
        <dbReference type="Proteomes" id="UP000234206"/>
    </source>
</evidence>
<gene>
    <name evidence="1" type="ORF">CYJ76_04795</name>
</gene>
<protein>
    <submittedName>
        <fullName evidence="1">Uncharacterized protein</fullName>
    </submittedName>
</protein>
<name>A0A2I1PBH4_9MICO</name>
<reference evidence="1 2" key="1">
    <citation type="submission" date="2017-12" db="EMBL/GenBank/DDBJ databases">
        <title>Phylogenetic diversity of female urinary microbiome.</title>
        <authorList>
            <person name="Thomas-White K."/>
            <person name="Wolfe A.J."/>
        </authorList>
    </citation>
    <scope>NUCLEOTIDE SEQUENCE [LARGE SCALE GENOMIC DNA]</scope>
    <source>
        <strain evidence="1 2">UMB1298</strain>
    </source>
</reference>
<accession>A0A2I1PBH4</accession>
<organism evidence="1 2">
    <name type="scientific">Kytococcus schroeteri</name>
    <dbReference type="NCBI Taxonomy" id="138300"/>
    <lineage>
        <taxon>Bacteria</taxon>
        <taxon>Bacillati</taxon>
        <taxon>Actinomycetota</taxon>
        <taxon>Actinomycetes</taxon>
        <taxon>Micrococcales</taxon>
        <taxon>Kytococcaceae</taxon>
        <taxon>Kytococcus</taxon>
    </lineage>
</organism>
<dbReference type="Proteomes" id="UP000234206">
    <property type="component" value="Unassembled WGS sequence"/>
</dbReference>
<keyword evidence="2" id="KW-1185">Reference proteome</keyword>
<dbReference type="EMBL" id="PKIZ01000007">
    <property type="protein sequence ID" value="PKZ41972.1"/>
    <property type="molecule type" value="Genomic_DNA"/>
</dbReference>
<sequence>MERLTRAFVDDAAIFPPGLSPLPDAVAQHRVWRTAPLGSRLGPLLLSVDAVAQLPQVLANSPATSDAAALPVGIAARPGTGTEAVTRAVATLRGLGEQVRLEVVERAADADWHTTADHGVDLALEAPRDPATLESLLDRLAASDRTGGPRVVAKWRTQASPAGPVPTPQELAGFITSCVERDVPFKLTGGLHHAVARTAPAQSGEGTEEMHGMLNVVVATHGALCGLGPDDVAAALAERDARAVADTVLALDSGAVEGVRAAWTSFGCCGVTDPLTEAAELGVLDPSTIASTPSHPTDEEPA</sequence>
<dbReference type="AlphaFoldDB" id="A0A2I1PBH4"/>
<proteinExistence type="predicted"/>
<evidence type="ECO:0000313" key="1">
    <source>
        <dbReference type="EMBL" id="PKZ41972.1"/>
    </source>
</evidence>
<comment type="caution">
    <text evidence="1">The sequence shown here is derived from an EMBL/GenBank/DDBJ whole genome shotgun (WGS) entry which is preliminary data.</text>
</comment>